<sequence>MARITWTFNRRFYHPGSWLLVETDWLIGMSISLTLAASPSPDPVLTLSAPARLPVNGQIFGCPVKALDNLLE</sequence>
<dbReference type="EMBL" id="BDGG01000003">
    <property type="protein sequence ID" value="GAU96411.1"/>
    <property type="molecule type" value="Genomic_DNA"/>
</dbReference>
<name>A0A1D1V3X3_RAMVA</name>
<evidence type="ECO:0000313" key="2">
    <source>
        <dbReference type="Proteomes" id="UP000186922"/>
    </source>
</evidence>
<keyword evidence="2" id="KW-1185">Reference proteome</keyword>
<dbReference type="AlphaFoldDB" id="A0A1D1V3X3"/>
<dbReference type="Proteomes" id="UP000186922">
    <property type="component" value="Unassembled WGS sequence"/>
</dbReference>
<comment type="caution">
    <text evidence="1">The sequence shown here is derived from an EMBL/GenBank/DDBJ whole genome shotgun (WGS) entry which is preliminary data.</text>
</comment>
<proteinExistence type="predicted"/>
<gene>
    <name evidence="1" type="primary">RvY_07863-1</name>
    <name evidence="1" type="synonym">RvY_07863.1</name>
    <name evidence="1" type="ORF">RvY_07863</name>
</gene>
<evidence type="ECO:0000313" key="1">
    <source>
        <dbReference type="EMBL" id="GAU96411.1"/>
    </source>
</evidence>
<protein>
    <submittedName>
        <fullName evidence="1">Uncharacterized protein</fullName>
    </submittedName>
</protein>
<accession>A0A1D1V3X3</accession>
<organism evidence="1 2">
    <name type="scientific">Ramazzottius varieornatus</name>
    <name type="common">Water bear</name>
    <name type="synonym">Tardigrade</name>
    <dbReference type="NCBI Taxonomy" id="947166"/>
    <lineage>
        <taxon>Eukaryota</taxon>
        <taxon>Metazoa</taxon>
        <taxon>Ecdysozoa</taxon>
        <taxon>Tardigrada</taxon>
        <taxon>Eutardigrada</taxon>
        <taxon>Parachela</taxon>
        <taxon>Hypsibioidea</taxon>
        <taxon>Ramazzottiidae</taxon>
        <taxon>Ramazzottius</taxon>
    </lineage>
</organism>
<reference evidence="1 2" key="1">
    <citation type="journal article" date="2016" name="Nat. Commun.">
        <title>Extremotolerant tardigrade genome and improved radiotolerance of human cultured cells by tardigrade-unique protein.</title>
        <authorList>
            <person name="Hashimoto T."/>
            <person name="Horikawa D.D."/>
            <person name="Saito Y."/>
            <person name="Kuwahara H."/>
            <person name="Kozuka-Hata H."/>
            <person name="Shin-I T."/>
            <person name="Minakuchi Y."/>
            <person name="Ohishi K."/>
            <person name="Motoyama A."/>
            <person name="Aizu T."/>
            <person name="Enomoto A."/>
            <person name="Kondo K."/>
            <person name="Tanaka S."/>
            <person name="Hara Y."/>
            <person name="Koshikawa S."/>
            <person name="Sagara H."/>
            <person name="Miura T."/>
            <person name="Yokobori S."/>
            <person name="Miyagawa K."/>
            <person name="Suzuki Y."/>
            <person name="Kubo T."/>
            <person name="Oyama M."/>
            <person name="Kohara Y."/>
            <person name="Fujiyama A."/>
            <person name="Arakawa K."/>
            <person name="Katayama T."/>
            <person name="Toyoda A."/>
            <person name="Kunieda T."/>
        </authorList>
    </citation>
    <scope>NUCLEOTIDE SEQUENCE [LARGE SCALE GENOMIC DNA]</scope>
    <source>
        <strain evidence="1 2">YOKOZUNA-1</strain>
    </source>
</reference>